<dbReference type="Proteomes" id="UP000011082">
    <property type="component" value="Unassembled WGS sequence"/>
</dbReference>
<dbReference type="OrthoDB" id="2119228at2759"/>
<dbReference type="PANTHER" id="PTHR10623">
    <property type="entry name" value="MICROTUBULE-ASSOCIATED PROTEIN RP/EB FAMILY MEMBER"/>
    <property type="match status" value="1"/>
</dbReference>
<name>L2GKE2_VITCO</name>
<proteinExistence type="predicted"/>
<dbReference type="EMBL" id="JH370146">
    <property type="protein sequence ID" value="ELA41321.1"/>
    <property type="molecule type" value="Genomic_DNA"/>
</dbReference>
<dbReference type="VEuPathDB" id="MicrosporidiaDB:VICG_01694"/>
<dbReference type="HOGENOM" id="CLU_1556465_0_0_1"/>
<evidence type="ECO:0000259" key="2">
    <source>
        <dbReference type="PROSITE" id="PS50021"/>
    </source>
</evidence>
<dbReference type="Gene3D" id="1.10.418.10">
    <property type="entry name" value="Calponin-like domain"/>
    <property type="match status" value="1"/>
</dbReference>
<gene>
    <name evidence="3" type="ORF">VICG_01694</name>
</gene>
<dbReference type="PROSITE" id="PS50021">
    <property type="entry name" value="CH"/>
    <property type="match status" value="1"/>
</dbReference>
<evidence type="ECO:0000256" key="1">
    <source>
        <dbReference type="SAM" id="MobiDB-lite"/>
    </source>
</evidence>
<dbReference type="GeneID" id="19882404"/>
<sequence length="172" mass="20165">MNPMRITSRHFLLKWLNSVEVPIQKIEDIGKGVALCTLMKKLDQEFPAFKKEPWNENDYMHNLKLVQMFLSKKGVKMYFPIEKMIKLKMQDNLEVIQNIYKFVVRENPALGLNEYGPDRKPCESEANETQTNTSVEKRTHLNNPSPRRLQMEVKEKQNDIEKAQGMHSSNSK</sequence>
<reference evidence="4" key="1">
    <citation type="submission" date="2011-05" db="EMBL/GenBank/DDBJ databases">
        <title>The genome sequence of Vittaforma corneae strain ATCC 50505.</title>
        <authorList>
            <consortium name="The Broad Institute Genome Sequencing Platform"/>
            <person name="Cuomo C."/>
            <person name="Didier E."/>
            <person name="Bowers L."/>
            <person name="Young S.K."/>
            <person name="Zeng Q."/>
            <person name="Gargeya S."/>
            <person name="Fitzgerald M."/>
            <person name="Haas B."/>
            <person name="Abouelleil A."/>
            <person name="Alvarado L."/>
            <person name="Arachchi H.M."/>
            <person name="Berlin A."/>
            <person name="Chapman S.B."/>
            <person name="Gearin G."/>
            <person name="Goldberg J."/>
            <person name="Griggs A."/>
            <person name="Gujja S."/>
            <person name="Hansen M."/>
            <person name="Heiman D."/>
            <person name="Howarth C."/>
            <person name="Larimer J."/>
            <person name="Lui A."/>
            <person name="MacDonald P.J.P."/>
            <person name="McCowen C."/>
            <person name="Montmayeur A."/>
            <person name="Murphy C."/>
            <person name="Neiman D."/>
            <person name="Pearson M."/>
            <person name="Priest M."/>
            <person name="Roberts A."/>
            <person name="Saif S."/>
            <person name="Shea T."/>
            <person name="Sisk P."/>
            <person name="Stolte C."/>
            <person name="Sykes S."/>
            <person name="Wortman J."/>
            <person name="Nusbaum C."/>
            <person name="Birren B."/>
        </authorList>
    </citation>
    <scope>NUCLEOTIDE SEQUENCE [LARGE SCALE GENOMIC DNA]</scope>
    <source>
        <strain evidence="4">ATCC 50505</strain>
    </source>
</reference>
<keyword evidence="4" id="KW-1185">Reference proteome</keyword>
<protein>
    <recommendedName>
        <fullName evidence="2">Calponin-homology (CH) domain-containing protein</fullName>
    </recommendedName>
</protein>
<dbReference type="SUPFAM" id="SSF47576">
    <property type="entry name" value="Calponin-homology domain, CH-domain"/>
    <property type="match status" value="1"/>
</dbReference>
<evidence type="ECO:0000313" key="4">
    <source>
        <dbReference type="Proteomes" id="UP000011082"/>
    </source>
</evidence>
<dbReference type="AlphaFoldDB" id="L2GKE2"/>
<dbReference type="GO" id="GO:0008017">
    <property type="term" value="F:microtubule binding"/>
    <property type="evidence" value="ECO:0007669"/>
    <property type="project" value="InterPro"/>
</dbReference>
<evidence type="ECO:0000313" key="3">
    <source>
        <dbReference type="EMBL" id="ELA41321.1"/>
    </source>
</evidence>
<dbReference type="InterPro" id="IPR027328">
    <property type="entry name" value="MAPRE"/>
</dbReference>
<dbReference type="InParanoid" id="L2GKE2"/>
<dbReference type="Pfam" id="PF00307">
    <property type="entry name" value="CH"/>
    <property type="match status" value="1"/>
</dbReference>
<organism evidence="3 4">
    <name type="scientific">Vittaforma corneae (strain ATCC 50505)</name>
    <name type="common">Microsporidian parasite</name>
    <name type="synonym">Nosema corneum</name>
    <dbReference type="NCBI Taxonomy" id="993615"/>
    <lineage>
        <taxon>Eukaryota</taxon>
        <taxon>Fungi</taxon>
        <taxon>Fungi incertae sedis</taxon>
        <taxon>Microsporidia</taxon>
        <taxon>Nosematidae</taxon>
        <taxon>Vittaforma</taxon>
    </lineage>
</organism>
<accession>L2GKE2</accession>
<dbReference type="InterPro" id="IPR036872">
    <property type="entry name" value="CH_dom_sf"/>
</dbReference>
<dbReference type="InterPro" id="IPR001715">
    <property type="entry name" value="CH_dom"/>
</dbReference>
<feature type="region of interest" description="Disordered" evidence="1">
    <location>
        <begin position="113"/>
        <end position="172"/>
    </location>
</feature>
<feature type="domain" description="Calponin-homology (CH)" evidence="2">
    <location>
        <begin position="1"/>
        <end position="104"/>
    </location>
</feature>
<dbReference type="STRING" id="993615.L2GKE2"/>
<dbReference type="RefSeq" id="XP_007605139.1">
    <property type="nucleotide sequence ID" value="XM_007605077.1"/>
</dbReference>
<feature type="compositionally biased region" description="Basic and acidic residues" evidence="1">
    <location>
        <begin position="149"/>
        <end position="164"/>
    </location>
</feature>